<dbReference type="EMBL" id="LR590463">
    <property type="protein sequence ID" value="VTP66913.1"/>
    <property type="molecule type" value="Genomic_DNA"/>
</dbReference>
<proteinExistence type="predicted"/>
<dbReference type="GO" id="GO:0018509">
    <property type="term" value="F:cis-2,3-dihydrobiphenyl-2,3-diol dehydrogenase activity"/>
    <property type="evidence" value="ECO:0007669"/>
    <property type="project" value="UniProtKB-EC"/>
</dbReference>
<dbReference type="Gene3D" id="3.40.50.720">
    <property type="entry name" value="NAD(P)-binding Rossmann-like Domain"/>
    <property type="match status" value="1"/>
</dbReference>
<dbReference type="EC" id="1.3.1.56" evidence="1"/>
<dbReference type="RefSeq" id="WP_054306252.1">
    <property type="nucleotide sequence ID" value="NZ_CAMIPJ010000013.1"/>
</dbReference>
<protein>
    <submittedName>
        <fullName evidence="1">Cis-2,3-dihydrobiphenyl-2,3-diol dehydrogenase</fullName>
        <ecNumber evidence="1">1.3.1.56</ecNumber>
    </submittedName>
</protein>
<dbReference type="GeneID" id="61762695"/>
<dbReference type="SUPFAM" id="SSF51735">
    <property type="entry name" value="NAD(P)-binding Rossmann-fold domains"/>
    <property type="match status" value="1"/>
</dbReference>
<dbReference type="PANTHER" id="PTHR43431:SF7">
    <property type="entry name" value="OXIDOREDUCTASE, SHORT CHAIN DEHYDROGENASE_REDUCTASE FAMILY (AFU_ORTHOLOGUE AFUA_5G14000)"/>
    <property type="match status" value="1"/>
</dbReference>
<gene>
    <name evidence="1" type="primary">bphB</name>
    <name evidence="1" type="ORF">NCTC12971_04843</name>
</gene>
<dbReference type="InterPro" id="IPR036291">
    <property type="entry name" value="NAD(P)-bd_dom_sf"/>
</dbReference>
<keyword evidence="1" id="KW-0560">Oxidoreductase</keyword>
<dbReference type="PANTHER" id="PTHR43431">
    <property type="entry name" value="OXIDOREDUCTASE, SHORT CHAIN DEHYDROGENASE/REDUCTASE FAMILY (AFU_ORTHOLOGUE AFUA_5G14000)"/>
    <property type="match status" value="1"/>
</dbReference>
<dbReference type="AlphaFoldDB" id="A0A4V6JIJ7"/>
<name>A0A4V6JIJ7_SERRU</name>
<reference evidence="1 2" key="1">
    <citation type="submission" date="2019-05" db="EMBL/GenBank/DDBJ databases">
        <authorList>
            <consortium name="Pathogen Informatics"/>
        </authorList>
    </citation>
    <scope>NUCLEOTIDE SEQUENCE [LARGE SCALE GENOMIC DNA]</scope>
    <source>
        <strain evidence="1 2">NCTC12971</strain>
    </source>
</reference>
<dbReference type="InterPro" id="IPR002347">
    <property type="entry name" value="SDR_fam"/>
</dbReference>
<organism evidence="1 2">
    <name type="scientific">Serratia rubidaea</name>
    <name type="common">Serratia marinorubra</name>
    <dbReference type="NCBI Taxonomy" id="61652"/>
    <lineage>
        <taxon>Bacteria</taxon>
        <taxon>Pseudomonadati</taxon>
        <taxon>Pseudomonadota</taxon>
        <taxon>Gammaproteobacteria</taxon>
        <taxon>Enterobacterales</taxon>
        <taxon>Yersiniaceae</taxon>
        <taxon>Serratia</taxon>
    </lineage>
</organism>
<dbReference type="Pfam" id="PF00106">
    <property type="entry name" value="adh_short"/>
    <property type="match status" value="1"/>
</dbReference>
<evidence type="ECO:0000313" key="1">
    <source>
        <dbReference type="EMBL" id="VTP66913.1"/>
    </source>
</evidence>
<dbReference type="Proteomes" id="UP000307968">
    <property type="component" value="Chromosome"/>
</dbReference>
<accession>A0A4V6JIJ7</accession>
<sequence length="239" mass="25304">MKNTVLICGHGPGISHALARRFGKAGYPVALIARNARRLADAVAELTSEGMNVRSFPADVSKNDAIRSAITDAREMLGPIGILHWNAFLDTEGDLLSTLPEELNQSFSTRVTGYITAVQECLTDLVASKGAVLATSGIMALDTPQINAFATQYAALAIGVAAQHKATNLLVQTLAPHGIYVGEIIVNGFVTGTPGGDGESHTIAPEDVAKQFWELYTARQVHSVIIGKTVSTTEVGYDD</sequence>
<evidence type="ECO:0000313" key="2">
    <source>
        <dbReference type="Proteomes" id="UP000307968"/>
    </source>
</evidence>